<evidence type="ECO:0000256" key="6">
    <source>
        <dbReference type="ARBA" id="ARBA00023136"/>
    </source>
</evidence>
<name>A0A1E5PGX7_9ACTN</name>
<evidence type="ECO:0000259" key="8">
    <source>
        <dbReference type="PROSITE" id="PS50928"/>
    </source>
</evidence>
<feature type="transmembrane region" description="Helical" evidence="7">
    <location>
        <begin position="146"/>
        <end position="166"/>
    </location>
</feature>
<dbReference type="PANTHER" id="PTHR32243">
    <property type="entry name" value="MALTOSE TRANSPORT SYSTEM PERMEASE-RELATED"/>
    <property type="match status" value="1"/>
</dbReference>
<dbReference type="GO" id="GO:0055085">
    <property type="term" value="P:transmembrane transport"/>
    <property type="evidence" value="ECO:0007669"/>
    <property type="project" value="InterPro"/>
</dbReference>
<keyword evidence="10" id="KW-1185">Reference proteome</keyword>
<dbReference type="InterPro" id="IPR000515">
    <property type="entry name" value="MetI-like"/>
</dbReference>
<keyword evidence="2 7" id="KW-0813">Transport</keyword>
<evidence type="ECO:0000256" key="5">
    <source>
        <dbReference type="ARBA" id="ARBA00022989"/>
    </source>
</evidence>
<dbReference type="CDD" id="cd06261">
    <property type="entry name" value="TM_PBP2"/>
    <property type="match status" value="1"/>
</dbReference>
<gene>
    <name evidence="9" type="ORF">AS594_34400</name>
</gene>
<sequence length="281" mass="31003">MRSRLYPVFKYTVIALWACFVAGPFFWAMTTSFKDANGVQGGATYLPWLQYEPTVTGWRNIFGGAGGVDVMQPFVNSAVVTIAASAISLVLGSLAAYALSRYRFKFGFIKNSDIVFFFVSQRIMPPVVLVIPFFYLLQWTGLLDSILGLVIVTVALLLPIAVWVMVDFFNGIPREIDEMAMLDGCGPFQTFVRAILPNSLPGLTVAAMFCVVFGWNDFFFAFRLTFTEVQTLPQAVVALNSSIPPWWTLSAAALFGVAPLILLALRVERYLSKGNLSGAVR</sequence>
<dbReference type="Gene3D" id="1.10.3720.10">
    <property type="entry name" value="MetI-like"/>
    <property type="match status" value="1"/>
</dbReference>
<accession>A0A1E5PGX7</accession>
<feature type="transmembrane region" description="Helical" evidence="7">
    <location>
        <begin position="246"/>
        <end position="265"/>
    </location>
</feature>
<evidence type="ECO:0000256" key="7">
    <source>
        <dbReference type="RuleBase" id="RU363032"/>
    </source>
</evidence>
<dbReference type="InterPro" id="IPR050901">
    <property type="entry name" value="BP-dep_ABC_trans_perm"/>
</dbReference>
<dbReference type="Proteomes" id="UP000095759">
    <property type="component" value="Unassembled WGS sequence"/>
</dbReference>
<keyword evidence="6 7" id="KW-0472">Membrane</keyword>
<dbReference type="SUPFAM" id="SSF161098">
    <property type="entry name" value="MetI-like"/>
    <property type="match status" value="1"/>
</dbReference>
<comment type="subcellular location">
    <subcellularLocation>
        <location evidence="1 7">Cell membrane</location>
        <topology evidence="1 7">Multi-pass membrane protein</topology>
    </subcellularLocation>
</comment>
<reference evidence="9 10" key="1">
    <citation type="submission" date="2016-08" db="EMBL/GenBank/DDBJ databases">
        <title>Complete genome sequence of Streptomyces agglomeratus strain 6-3-2, a novel anti-MRSA actinomycete isolated from Wuli of Tebit, China.</title>
        <authorList>
            <person name="Chen X."/>
        </authorList>
    </citation>
    <scope>NUCLEOTIDE SEQUENCE [LARGE SCALE GENOMIC DNA]</scope>
    <source>
        <strain evidence="9 10">6-3-2</strain>
    </source>
</reference>
<evidence type="ECO:0000256" key="2">
    <source>
        <dbReference type="ARBA" id="ARBA00022448"/>
    </source>
</evidence>
<protein>
    <submittedName>
        <fullName evidence="9">ABC transporter permease</fullName>
    </submittedName>
</protein>
<feature type="transmembrane region" description="Helical" evidence="7">
    <location>
        <begin position="203"/>
        <end position="226"/>
    </location>
</feature>
<comment type="similarity">
    <text evidence="7">Belongs to the binding-protein-dependent transport system permease family.</text>
</comment>
<keyword evidence="5 7" id="KW-1133">Transmembrane helix</keyword>
<feature type="transmembrane region" description="Helical" evidence="7">
    <location>
        <begin position="78"/>
        <end position="102"/>
    </location>
</feature>
<evidence type="ECO:0000256" key="1">
    <source>
        <dbReference type="ARBA" id="ARBA00004651"/>
    </source>
</evidence>
<organism evidence="9 10">
    <name type="scientific">Streptomyces agglomeratus</name>
    <dbReference type="NCBI Taxonomy" id="285458"/>
    <lineage>
        <taxon>Bacteria</taxon>
        <taxon>Bacillati</taxon>
        <taxon>Actinomycetota</taxon>
        <taxon>Actinomycetes</taxon>
        <taxon>Kitasatosporales</taxon>
        <taxon>Streptomycetaceae</taxon>
        <taxon>Streptomyces</taxon>
    </lineage>
</organism>
<evidence type="ECO:0000256" key="4">
    <source>
        <dbReference type="ARBA" id="ARBA00022692"/>
    </source>
</evidence>
<dbReference type="EMBL" id="MEHJ01000001">
    <property type="protein sequence ID" value="OEJ28782.1"/>
    <property type="molecule type" value="Genomic_DNA"/>
</dbReference>
<dbReference type="Pfam" id="PF00528">
    <property type="entry name" value="BPD_transp_1"/>
    <property type="match status" value="1"/>
</dbReference>
<proteinExistence type="inferred from homology"/>
<evidence type="ECO:0000313" key="10">
    <source>
        <dbReference type="Proteomes" id="UP000095759"/>
    </source>
</evidence>
<evidence type="ECO:0000313" key="9">
    <source>
        <dbReference type="EMBL" id="OEJ28782.1"/>
    </source>
</evidence>
<feature type="domain" description="ABC transmembrane type-1" evidence="8">
    <location>
        <begin position="74"/>
        <end position="267"/>
    </location>
</feature>
<comment type="caution">
    <text evidence="9">The sequence shown here is derived from an EMBL/GenBank/DDBJ whole genome shotgun (WGS) entry which is preliminary data.</text>
</comment>
<dbReference type="PROSITE" id="PS50928">
    <property type="entry name" value="ABC_TM1"/>
    <property type="match status" value="1"/>
</dbReference>
<feature type="transmembrane region" description="Helical" evidence="7">
    <location>
        <begin position="12"/>
        <end position="29"/>
    </location>
</feature>
<feature type="transmembrane region" description="Helical" evidence="7">
    <location>
        <begin position="114"/>
        <end position="134"/>
    </location>
</feature>
<dbReference type="AlphaFoldDB" id="A0A1E5PGX7"/>
<dbReference type="STRING" id="285458.BGM19_02135"/>
<dbReference type="RefSeq" id="WP_069774681.1">
    <property type="nucleotide sequence ID" value="NZ_MEHJ01000001.1"/>
</dbReference>
<keyword evidence="3" id="KW-1003">Cell membrane</keyword>
<evidence type="ECO:0000256" key="3">
    <source>
        <dbReference type="ARBA" id="ARBA00022475"/>
    </source>
</evidence>
<dbReference type="OrthoDB" id="9794684at2"/>
<dbReference type="InterPro" id="IPR035906">
    <property type="entry name" value="MetI-like_sf"/>
</dbReference>
<dbReference type="GO" id="GO:0005886">
    <property type="term" value="C:plasma membrane"/>
    <property type="evidence" value="ECO:0007669"/>
    <property type="project" value="UniProtKB-SubCell"/>
</dbReference>
<dbReference type="PANTHER" id="PTHR32243:SF52">
    <property type="entry name" value="ABC TRANSPORTER PERMEASE PROTEIN"/>
    <property type="match status" value="1"/>
</dbReference>
<keyword evidence="4 7" id="KW-0812">Transmembrane</keyword>